<dbReference type="InterPro" id="IPR029787">
    <property type="entry name" value="Nucleotide_cyclase"/>
</dbReference>
<name>A0A371B7B0_9BRAD</name>
<dbReference type="SMART" id="SM00267">
    <property type="entry name" value="GGDEF"/>
    <property type="match status" value="1"/>
</dbReference>
<evidence type="ECO:0000256" key="1">
    <source>
        <dbReference type="SAM" id="Phobius"/>
    </source>
</evidence>
<dbReference type="InterPro" id="IPR043128">
    <property type="entry name" value="Rev_trsase/Diguanyl_cyclase"/>
</dbReference>
<feature type="transmembrane region" description="Helical" evidence="1">
    <location>
        <begin position="34"/>
        <end position="61"/>
    </location>
</feature>
<dbReference type="SUPFAM" id="SSF55073">
    <property type="entry name" value="Nucleotide cyclase"/>
    <property type="match status" value="1"/>
</dbReference>
<dbReference type="Pfam" id="PF00990">
    <property type="entry name" value="GGDEF"/>
    <property type="match status" value="1"/>
</dbReference>
<feature type="transmembrane region" description="Helical" evidence="1">
    <location>
        <begin position="101"/>
        <end position="120"/>
    </location>
</feature>
<proteinExistence type="predicted"/>
<dbReference type="PANTHER" id="PTHR46663">
    <property type="entry name" value="DIGUANYLATE CYCLASE DGCT-RELATED"/>
    <property type="match status" value="1"/>
</dbReference>
<feature type="transmembrane region" description="Helical" evidence="1">
    <location>
        <begin position="67"/>
        <end position="89"/>
    </location>
</feature>
<keyword evidence="4" id="KW-1185">Reference proteome</keyword>
<accession>A0A371B7B0</accession>
<feature type="transmembrane region" description="Helical" evidence="1">
    <location>
        <begin position="178"/>
        <end position="198"/>
    </location>
</feature>
<dbReference type="PROSITE" id="PS50887">
    <property type="entry name" value="GGDEF"/>
    <property type="match status" value="1"/>
</dbReference>
<feature type="transmembrane region" description="Helical" evidence="1">
    <location>
        <begin position="126"/>
        <end position="147"/>
    </location>
</feature>
<feature type="domain" description="GGDEF" evidence="2">
    <location>
        <begin position="248"/>
        <end position="381"/>
    </location>
</feature>
<dbReference type="RefSeq" id="WP_115515412.1">
    <property type="nucleotide sequence ID" value="NZ_QRGO01000001.1"/>
</dbReference>
<dbReference type="OrthoDB" id="9812260at2"/>
<dbReference type="Gene3D" id="3.30.70.270">
    <property type="match status" value="1"/>
</dbReference>
<dbReference type="NCBIfam" id="TIGR00254">
    <property type="entry name" value="GGDEF"/>
    <property type="match status" value="1"/>
</dbReference>
<dbReference type="PANTHER" id="PTHR46663:SF2">
    <property type="entry name" value="GGDEF DOMAIN-CONTAINING PROTEIN"/>
    <property type="match status" value="1"/>
</dbReference>
<evidence type="ECO:0000313" key="3">
    <source>
        <dbReference type="EMBL" id="RDV03387.1"/>
    </source>
</evidence>
<organism evidence="3 4">
    <name type="scientific">Undibacter mobilis</name>
    <dbReference type="NCBI Taxonomy" id="2292256"/>
    <lineage>
        <taxon>Bacteria</taxon>
        <taxon>Pseudomonadati</taxon>
        <taxon>Pseudomonadota</taxon>
        <taxon>Alphaproteobacteria</taxon>
        <taxon>Hyphomicrobiales</taxon>
        <taxon>Nitrobacteraceae</taxon>
        <taxon>Undibacter</taxon>
    </lineage>
</organism>
<protein>
    <submittedName>
        <fullName evidence="3">GGDEF domain-containing protein</fullName>
    </submittedName>
</protein>
<dbReference type="InterPro" id="IPR052163">
    <property type="entry name" value="DGC-Regulatory_Protein"/>
</dbReference>
<reference evidence="4" key="1">
    <citation type="submission" date="2018-08" db="EMBL/GenBank/DDBJ databases">
        <authorList>
            <person name="Kim S.-J."/>
            <person name="Jung G.-Y."/>
        </authorList>
    </citation>
    <scope>NUCLEOTIDE SEQUENCE [LARGE SCALE GENOMIC DNA]</scope>
    <source>
        <strain evidence="4">GY_H</strain>
    </source>
</reference>
<keyword evidence="1" id="KW-1133">Transmembrane helix</keyword>
<dbReference type="FunFam" id="3.30.70.270:FF:000001">
    <property type="entry name" value="Diguanylate cyclase domain protein"/>
    <property type="match status" value="1"/>
</dbReference>
<dbReference type="GO" id="GO:0003824">
    <property type="term" value="F:catalytic activity"/>
    <property type="evidence" value="ECO:0007669"/>
    <property type="project" value="UniProtKB-ARBA"/>
</dbReference>
<dbReference type="CDD" id="cd01949">
    <property type="entry name" value="GGDEF"/>
    <property type="match status" value="1"/>
</dbReference>
<dbReference type="EMBL" id="QRGO01000001">
    <property type="protein sequence ID" value="RDV03387.1"/>
    <property type="molecule type" value="Genomic_DNA"/>
</dbReference>
<comment type="caution">
    <text evidence="3">The sequence shown here is derived from an EMBL/GenBank/DDBJ whole genome shotgun (WGS) entry which is preliminary data.</text>
</comment>
<evidence type="ECO:0000259" key="2">
    <source>
        <dbReference type="PROSITE" id="PS50887"/>
    </source>
</evidence>
<feature type="transmembrane region" description="Helical" evidence="1">
    <location>
        <begin position="154"/>
        <end position="172"/>
    </location>
</feature>
<evidence type="ECO:0000313" key="4">
    <source>
        <dbReference type="Proteomes" id="UP000263993"/>
    </source>
</evidence>
<keyword evidence="1" id="KW-0812">Transmembrane</keyword>
<sequence>MQKDARVYSLPKWRLTRWLVDAGPGIPDDIRDALIASLFSGLPVFFGGAVNVILVAGAVALQTQKPVFIAWFVFEVVVCLARLVVLVIARRAALARRKTPTDLYLLLGLAWSCGVGYGVLTTMASGNWLIASATCLSGAAMVGGICLRNFGAPRLAAAMIFCSIGPSIAGAALAGEPLYYIVFIQAPMYFFAMAAAAFRLKTMLVTSMLAERENDHRARHDALTGLPNRHGLVNAAEAKLAAACETGRPLSLLFVDLDGFKAVNDTYGHAAGDTLLKLVAERLRHMLRPDDLAARIGGDEFVMLVANRDERESMAFAEQLIATVSSSYDLGGGANAPIGLSIGIAMAPEHGASIEALLASADAALYEAKSKGKCRCCMASVAANIAALQRLSGHTVTGEASSVAA</sequence>
<keyword evidence="1" id="KW-0472">Membrane</keyword>
<gene>
    <name evidence="3" type="ORF">DXH78_01545</name>
</gene>
<dbReference type="Proteomes" id="UP000263993">
    <property type="component" value="Unassembled WGS sequence"/>
</dbReference>
<dbReference type="AlphaFoldDB" id="A0A371B7B0"/>
<dbReference type="InterPro" id="IPR000160">
    <property type="entry name" value="GGDEF_dom"/>
</dbReference>